<dbReference type="EMBL" id="JBITDC010000013">
    <property type="protein sequence ID" value="MFI5679075.1"/>
    <property type="molecule type" value="Genomic_DNA"/>
</dbReference>
<dbReference type="SUPFAM" id="SSF56024">
    <property type="entry name" value="Phospholipase D/nuclease"/>
    <property type="match status" value="1"/>
</dbReference>
<evidence type="ECO:0000313" key="1">
    <source>
        <dbReference type="EMBL" id="MFI5679075.1"/>
    </source>
</evidence>
<keyword evidence="2" id="KW-1185">Reference proteome</keyword>
<organism evidence="1 2">
    <name type="scientific">Streptomyces cellulosae</name>
    <dbReference type="NCBI Taxonomy" id="1968"/>
    <lineage>
        <taxon>Bacteria</taxon>
        <taxon>Bacillati</taxon>
        <taxon>Actinomycetota</taxon>
        <taxon>Actinomycetes</taxon>
        <taxon>Kitasatosporales</taxon>
        <taxon>Streptomycetaceae</taxon>
        <taxon>Streptomyces</taxon>
    </lineage>
</organism>
<dbReference type="Proteomes" id="UP001612415">
    <property type="component" value="Unassembled WGS sequence"/>
</dbReference>
<evidence type="ECO:0000313" key="2">
    <source>
        <dbReference type="Proteomes" id="UP001612415"/>
    </source>
</evidence>
<proteinExistence type="predicted"/>
<dbReference type="Gene3D" id="3.30.870.10">
    <property type="entry name" value="Endonuclease Chain A"/>
    <property type="match status" value="1"/>
</dbReference>
<protein>
    <recommendedName>
        <fullName evidence="3">Phospholipase D-like domain-containing protein</fullName>
    </recommendedName>
</protein>
<dbReference type="RefSeq" id="WP_398659621.1">
    <property type="nucleotide sequence ID" value="NZ_JBITDC010000013.1"/>
</dbReference>
<reference evidence="1 2" key="1">
    <citation type="submission" date="2024-10" db="EMBL/GenBank/DDBJ databases">
        <title>The Natural Products Discovery Center: Release of the First 8490 Sequenced Strains for Exploring Actinobacteria Biosynthetic Diversity.</title>
        <authorList>
            <person name="Kalkreuter E."/>
            <person name="Kautsar S.A."/>
            <person name="Yang D."/>
            <person name="Bader C.D."/>
            <person name="Teijaro C.N."/>
            <person name="Fluegel L."/>
            <person name="Davis C.M."/>
            <person name="Simpson J.R."/>
            <person name="Lauterbach L."/>
            <person name="Steele A.D."/>
            <person name="Gui C."/>
            <person name="Meng S."/>
            <person name="Li G."/>
            <person name="Viehrig K."/>
            <person name="Ye F."/>
            <person name="Su P."/>
            <person name="Kiefer A.F."/>
            <person name="Nichols A."/>
            <person name="Cepeda A.J."/>
            <person name="Yan W."/>
            <person name="Fan B."/>
            <person name="Jiang Y."/>
            <person name="Adhikari A."/>
            <person name="Zheng C.-J."/>
            <person name="Schuster L."/>
            <person name="Cowan T.M."/>
            <person name="Smanski M.J."/>
            <person name="Chevrette M.G."/>
            <person name="De Carvalho L.P.S."/>
            <person name="Shen B."/>
        </authorList>
    </citation>
    <scope>NUCLEOTIDE SEQUENCE [LARGE SCALE GENOMIC DNA]</scope>
    <source>
        <strain evidence="1 2">NPDC051599</strain>
    </source>
</reference>
<comment type="caution">
    <text evidence="1">The sequence shown here is derived from an EMBL/GenBank/DDBJ whole genome shotgun (WGS) entry which is preliminary data.</text>
</comment>
<accession>A0ABW7YAE0</accession>
<gene>
    <name evidence="1" type="ORF">ACIA8P_31220</name>
</gene>
<name>A0ABW7YAE0_STRCE</name>
<sequence>MLARHVEVTGIDDETTFFSTFEEEIRKARASVWLWAPWVANRVRGILPLLHEAAGRGVRVTVFIRDDRTSSRPARTA</sequence>
<evidence type="ECO:0008006" key="3">
    <source>
        <dbReference type="Google" id="ProtNLM"/>
    </source>
</evidence>